<keyword evidence="2" id="KW-1185">Reference proteome</keyword>
<sequence length="123" mass="14184">MARNKKNHKKASDIAYKKGRKQSEIAETVAISPQAVKRISSAYKKEGAACLKEKKRGRKFGEKRQLTPAQEKEIRRILIDKSPDQMKLSFMLWTRAAVCQLVEEKYGITITLRNMSECLKRWG</sequence>
<comment type="caution">
    <text evidence="1">The sequence shown here is derived from an EMBL/GenBank/DDBJ whole genome shotgun (WGS) entry which is preliminary data.</text>
</comment>
<dbReference type="Proteomes" id="UP000304953">
    <property type="component" value="Unassembled WGS sequence"/>
</dbReference>
<name>A0AC61RLG2_9FIRM</name>
<proteinExistence type="predicted"/>
<organism evidence="1 2">
    <name type="scientific">Petralouisia muris</name>
    <dbReference type="NCBI Taxonomy" id="3032872"/>
    <lineage>
        <taxon>Bacteria</taxon>
        <taxon>Bacillati</taxon>
        <taxon>Bacillota</taxon>
        <taxon>Clostridia</taxon>
        <taxon>Lachnospirales</taxon>
        <taxon>Lachnospiraceae</taxon>
        <taxon>Petralouisia</taxon>
    </lineage>
</organism>
<reference evidence="1" key="1">
    <citation type="submission" date="2019-04" db="EMBL/GenBank/DDBJ databases">
        <title>Microbes associate with the intestines of laboratory mice.</title>
        <authorList>
            <person name="Navarre W."/>
            <person name="Wong E."/>
            <person name="Huang K."/>
            <person name="Tropini C."/>
            <person name="Ng K."/>
            <person name="Yu B."/>
        </authorList>
    </citation>
    <scope>NUCLEOTIDE SEQUENCE</scope>
    <source>
        <strain evidence="1">NM01_1-7b</strain>
    </source>
</reference>
<accession>A0AC61RLG2</accession>
<evidence type="ECO:0000313" key="1">
    <source>
        <dbReference type="EMBL" id="TGY84851.1"/>
    </source>
</evidence>
<dbReference type="EMBL" id="SRYA01000215">
    <property type="protein sequence ID" value="TGY84851.1"/>
    <property type="molecule type" value="Genomic_DNA"/>
</dbReference>
<protein>
    <submittedName>
        <fullName evidence="1">Uncharacterized protein</fullName>
    </submittedName>
</protein>
<gene>
    <name evidence="1" type="ORF">E5329_29110</name>
</gene>
<evidence type="ECO:0000313" key="2">
    <source>
        <dbReference type="Proteomes" id="UP000304953"/>
    </source>
</evidence>